<evidence type="ECO:0000313" key="1">
    <source>
        <dbReference type="EMBL" id="BAP68876.1"/>
    </source>
</evidence>
<sequence>MNWIVLFSSFQLTRFNAITRSWPAESVCNIALPMGKVGCIADNTERVLRIWQRQNGSTEENLLHCHKCVSMGVVPVPICVLFNEIS</sequence>
<organism evidence="1">
    <name type="scientific">Hyaloperonospora arabidopsidis (strain Emoy2)</name>
    <name type="common">Downy mildew agent</name>
    <name type="synonym">Peronospora arabidopsidis</name>
    <dbReference type="NCBI Taxonomy" id="559515"/>
    <lineage>
        <taxon>Eukaryota</taxon>
        <taxon>Sar</taxon>
        <taxon>Stramenopiles</taxon>
        <taxon>Oomycota</taxon>
        <taxon>Peronosporomycetes</taxon>
        <taxon>Peronosporales</taxon>
        <taxon>Peronosporaceae</taxon>
        <taxon>Hyaloperonospora</taxon>
    </lineage>
</organism>
<protein>
    <submittedName>
        <fullName evidence="1">RxLR effector candidate protein</fullName>
    </submittedName>
</protein>
<name>A0A090B8G5_HYAAE</name>
<dbReference type="AlphaFoldDB" id="A0A090B8G5"/>
<gene>
    <name evidence="1" type="primary">HaRxL160</name>
</gene>
<dbReference type="EMBL" id="AB922301">
    <property type="protein sequence ID" value="BAP68876.1"/>
    <property type="molecule type" value="mRNA"/>
</dbReference>
<accession>A0A090B8G5</accession>
<reference evidence="1" key="1">
    <citation type="journal article" date="2014" name="PLoS Pathog.">
        <title>Expression profiling during Arabidopsis/downy mildew interaction reveals a highly-expressed effector that attenuates responses to salicylic acid.</title>
        <authorList>
            <person name="Asai S."/>
            <person name="Rallapalli G."/>
            <person name="Piquerez S.J.M."/>
            <person name="Caillaud M.C."/>
            <person name="Furzer O.J."/>
            <person name="Ishaque N."/>
            <person name="Wirthmueller L."/>
            <person name="Fabro G."/>
            <person name="Shirasu K."/>
            <person name="Jones J.D.G."/>
        </authorList>
    </citation>
    <scope>NUCLEOTIDE SEQUENCE</scope>
    <source>
        <strain evidence="1">Emoy2</strain>
    </source>
</reference>
<proteinExistence type="evidence at transcript level"/>